<feature type="signal peptide" evidence="2">
    <location>
        <begin position="1"/>
        <end position="19"/>
    </location>
</feature>
<keyword evidence="3" id="KW-0449">Lipoprotein</keyword>
<protein>
    <submittedName>
        <fullName evidence="3">YhcN/YlaJ family sporulation lipoprotein</fullName>
    </submittedName>
</protein>
<dbReference type="AlphaFoldDB" id="A0A931HUJ2"/>
<feature type="chain" id="PRO_5039061606" evidence="2">
    <location>
        <begin position="20"/>
        <end position="189"/>
    </location>
</feature>
<dbReference type="Pfam" id="PF09580">
    <property type="entry name" value="Spore_YhcN_YlaJ"/>
    <property type="match status" value="1"/>
</dbReference>
<evidence type="ECO:0000313" key="4">
    <source>
        <dbReference type="Proteomes" id="UP000614490"/>
    </source>
</evidence>
<keyword evidence="2" id="KW-0732">Signal</keyword>
<feature type="region of interest" description="Disordered" evidence="1">
    <location>
        <begin position="63"/>
        <end position="83"/>
    </location>
</feature>
<evidence type="ECO:0000313" key="3">
    <source>
        <dbReference type="EMBL" id="MBH0230000.1"/>
    </source>
</evidence>
<organism evidence="3 4">
    <name type="scientific">Halobacillus yeomjeoni</name>
    <dbReference type="NCBI Taxonomy" id="311194"/>
    <lineage>
        <taxon>Bacteria</taxon>
        <taxon>Bacillati</taxon>
        <taxon>Bacillota</taxon>
        <taxon>Bacilli</taxon>
        <taxon>Bacillales</taxon>
        <taxon>Bacillaceae</taxon>
        <taxon>Halobacillus</taxon>
    </lineage>
</organism>
<dbReference type="InterPro" id="IPR019076">
    <property type="entry name" value="Spore_lipoprot_YhcN/YlaJ-like"/>
</dbReference>
<comment type="caution">
    <text evidence="3">The sequence shown here is derived from an EMBL/GenBank/DDBJ whole genome shotgun (WGS) entry which is preliminary data.</text>
</comment>
<name>A0A931HUJ2_9BACI</name>
<proteinExistence type="predicted"/>
<dbReference type="EMBL" id="JADZSC010000001">
    <property type="protein sequence ID" value="MBH0230000.1"/>
    <property type="molecule type" value="Genomic_DNA"/>
</dbReference>
<evidence type="ECO:0000256" key="2">
    <source>
        <dbReference type="SAM" id="SignalP"/>
    </source>
</evidence>
<accession>A0A931HUJ2</accession>
<sequence length="189" mass="22059">MWKLLLCLTIPALFLTACNQGNQEEAENKEENVTYYQPLEYTEGEAIERRGKIPTGKDSYFKRTAEEENRNAKYNKTNRSHDNDFNNEDAMAILDNINELKEVTMSQVFTTEDKVYVAVMINPYDRRNHSIPSKIQSKVEELTDKKVIIWTNNNNWDNMKDLNARLKASQAPEKVKNRIREFFNQAASN</sequence>
<dbReference type="RefSeq" id="WP_197316574.1">
    <property type="nucleotide sequence ID" value="NZ_JADZSC010000001.1"/>
</dbReference>
<dbReference type="Proteomes" id="UP000614490">
    <property type="component" value="Unassembled WGS sequence"/>
</dbReference>
<evidence type="ECO:0000256" key="1">
    <source>
        <dbReference type="SAM" id="MobiDB-lite"/>
    </source>
</evidence>
<keyword evidence="4" id="KW-1185">Reference proteome</keyword>
<reference evidence="3 4" key="1">
    <citation type="journal article" date="2005" name="Int. J. Syst. Evol. Microbiol.">
        <title>Halobacillus yeomjeoni sp. nov., isolated from a marine solar saltern in Korea.</title>
        <authorList>
            <person name="Yoon J.H."/>
            <person name="Kang S.J."/>
            <person name="Lee C.H."/>
            <person name="Oh H.W."/>
            <person name="Oh T.K."/>
        </authorList>
    </citation>
    <scope>NUCLEOTIDE SEQUENCE [LARGE SCALE GENOMIC DNA]</scope>
    <source>
        <strain evidence="3 4">KCTC 3957</strain>
    </source>
</reference>
<dbReference type="PROSITE" id="PS51257">
    <property type="entry name" value="PROKAR_LIPOPROTEIN"/>
    <property type="match status" value="1"/>
</dbReference>
<gene>
    <name evidence="3" type="ORF">H0267_07200</name>
</gene>